<organism evidence="2">
    <name type="scientific">Plasmodium vivax</name>
    <name type="common">malaria parasite P. vivax</name>
    <dbReference type="NCBI Taxonomy" id="5855"/>
    <lineage>
        <taxon>Eukaryota</taxon>
        <taxon>Sar</taxon>
        <taxon>Alveolata</taxon>
        <taxon>Apicomplexa</taxon>
        <taxon>Aconoidasida</taxon>
        <taxon>Haemosporida</taxon>
        <taxon>Plasmodiidae</taxon>
        <taxon>Plasmodium</taxon>
        <taxon>Plasmodium (Plasmodium)</taxon>
    </lineage>
</organism>
<keyword evidence="1" id="KW-1133">Transmembrane helix</keyword>
<feature type="transmembrane region" description="Helical" evidence="1">
    <location>
        <begin position="145"/>
        <end position="166"/>
    </location>
</feature>
<dbReference type="EMBL" id="FLZR02000013">
    <property type="protein sequence ID" value="VUZ99772.1"/>
    <property type="molecule type" value="Genomic_DNA"/>
</dbReference>
<dbReference type="VEuPathDB" id="PlasmoDB:PVP01_0004860"/>
<keyword evidence="1" id="KW-0812">Transmembrane</keyword>
<sequence>MLSKNNNFKDKNKYFCKFGRFLEKEYKIESTWNGKFSRLLEKHEIHYELKNHGKREKLTYNKISMDSKKGKDDISTYRNIKRSYLNDLDAYKKRYKNRYSRKKGLAKLDCYFEKKVFDNVDHINDLAEKWQGGKNTFIKKISKKIAILFIPFAILPVIGITLNVLFKAEKGKDAIIPWCRYKNCGDTPSCHLKDEIYHFNRPLLESFLLLSNVLWYTSIIIFIIFVIYIFIKVIKYEKLKSSKGKMGVKEYCRFCKDVFNNKINK</sequence>
<evidence type="ECO:0008006" key="3">
    <source>
        <dbReference type="Google" id="ProtNLM"/>
    </source>
</evidence>
<reference evidence="2" key="1">
    <citation type="submission" date="2016-07" db="EMBL/GenBank/DDBJ databases">
        <authorList>
            <consortium name="Pathogen Informatics"/>
        </authorList>
    </citation>
    <scope>NUCLEOTIDE SEQUENCE</scope>
</reference>
<keyword evidence="1" id="KW-0472">Membrane</keyword>
<dbReference type="InterPro" id="IPR022139">
    <property type="entry name" value="Fam-L/Fam-M-like_plasmodium"/>
</dbReference>
<evidence type="ECO:0000313" key="2">
    <source>
        <dbReference type="EMBL" id="VUZ99772.1"/>
    </source>
</evidence>
<dbReference type="OrthoDB" id="10380844at2759"/>
<accession>A0A565A721</accession>
<dbReference type="Proteomes" id="UP000220605">
    <property type="component" value="Unassembled WGS sequence"/>
</dbReference>
<dbReference type="AlphaFoldDB" id="A0A565A721"/>
<dbReference type="VEuPathDB" id="PlasmoDB:PVPAM_010011500"/>
<evidence type="ECO:0000256" key="1">
    <source>
        <dbReference type="SAM" id="Phobius"/>
    </source>
</evidence>
<dbReference type="VEuPathDB" id="PlasmoDB:PVX_067190"/>
<feature type="transmembrane region" description="Helical" evidence="1">
    <location>
        <begin position="213"/>
        <end position="231"/>
    </location>
</feature>
<proteinExistence type="predicted"/>
<name>A0A565A721_PLAVI</name>
<protein>
    <recommendedName>
        <fullName evidence="3">Variable surface protein Vir35</fullName>
    </recommendedName>
</protein>
<gene>
    <name evidence="2" type="ORF">PVP01_0004860</name>
</gene>
<dbReference type="Pfam" id="PF12420">
    <property type="entry name" value="DUF3671"/>
    <property type="match status" value="1"/>
</dbReference>